<evidence type="ECO:0000256" key="2">
    <source>
        <dbReference type="ARBA" id="ARBA00022801"/>
    </source>
</evidence>
<dbReference type="Gene3D" id="3.90.79.10">
    <property type="entry name" value="Nucleoside Triphosphate Pyrophosphohydrolase"/>
    <property type="match status" value="1"/>
</dbReference>
<dbReference type="CDD" id="cd04684">
    <property type="entry name" value="NUDIX_Hydrolase"/>
    <property type="match status" value="1"/>
</dbReference>
<accession>A0A5B8G0A9</accession>
<feature type="domain" description="Nudix hydrolase" evidence="3">
    <location>
        <begin position="1"/>
        <end position="145"/>
    </location>
</feature>
<keyword evidence="2 4" id="KW-0378">Hydrolase</keyword>
<dbReference type="OrthoDB" id="9816040at2"/>
<dbReference type="InterPro" id="IPR015797">
    <property type="entry name" value="NUDIX_hydrolase-like_dom_sf"/>
</dbReference>
<dbReference type="InterPro" id="IPR000086">
    <property type="entry name" value="NUDIX_hydrolase_dom"/>
</dbReference>
<sequence length="150" mass="17116">MLRRFGEPVEPGRRYTTRPGAYAIILGPRGLLATETHVPEYEIQLPGGGIDPGESPLRALHREALEETGWRVAPRRRLGAYQRYTYMPEYDLWARKLCHIYLCAAVRRHGPPREADHLPMWLDPRDAADRLTNSGDRWFLNALLAATARG</sequence>
<protein>
    <submittedName>
        <fullName evidence="4">NUDIX hydrolase</fullName>
    </submittedName>
</protein>
<dbReference type="PANTHER" id="PTHR43046">
    <property type="entry name" value="GDP-MANNOSE MANNOSYL HYDROLASE"/>
    <property type="match status" value="1"/>
</dbReference>
<dbReference type="EMBL" id="CP040818">
    <property type="protein sequence ID" value="QDL93474.1"/>
    <property type="molecule type" value="Genomic_DNA"/>
</dbReference>
<evidence type="ECO:0000256" key="1">
    <source>
        <dbReference type="ARBA" id="ARBA00001946"/>
    </source>
</evidence>
<organism evidence="4 5">
    <name type="scientific">Paroceanicella profunda</name>
    <dbReference type="NCBI Taxonomy" id="2579971"/>
    <lineage>
        <taxon>Bacteria</taxon>
        <taxon>Pseudomonadati</taxon>
        <taxon>Pseudomonadota</taxon>
        <taxon>Alphaproteobacteria</taxon>
        <taxon>Rhodobacterales</taxon>
        <taxon>Paracoccaceae</taxon>
        <taxon>Paroceanicella</taxon>
    </lineage>
</organism>
<dbReference type="PROSITE" id="PS51462">
    <property type="entry name" value="NUDIX"/>
    <property type="match status" value="1"/>
</dbReference>
<proteinExistence type="predicted"/>
<name>A0A5B8G0A9_9RHOB</name>
<dbReference type="Pfam" id="PF00293">
    <property type="entry name" value="NUDIX"/>
    <property type="match status" value="1"/>
</dbReference>
<dbReference type="PROSITE" id="PS00893">
    <property type="entry name" value="NUDIX_BOX"/>
    <property type="match status" value="1"/>
</dbReference>
<evidence type="ECO:0000313" key="5">
    <source>
        <dbReference type="Proteomes" id="UP000305888"/>
    </source>
</evidence>
<evidence type="ECO:0000259" key="3">
    <source>
        <dbReference type="PROSITE" id="PS51462"/>
    </source>
</evidence>
<dbReference type="InterPro" id="IPR020084">
    <property type="entry name" value="NUDIX_hydrolase_CS"/>
</dbReference>
<comment type="cofactor">
    <cofactor evidence="1">
        <name>Mg(2+)</name>
        <dbReference type="ChEBI" id="CHEBI:18420"/>
    </cofactor>
</comment>
<dbReference type="RefSeq" id="WP_138575887.1">
    <property type="nucleotide sequence ID" value="NZ_CP040818.1"/>
</dbReference>
<dbReference type="Proteomes" id="UP000305888">
    <property type="component" value="Chromosome"/>
</dbReference>
<dbReference type="AlphaFoldDB" id="A0A5B8G0A9"/>
<dbReference type="GO" id="GO:0016787">
    <property type="term" value="F:hydrolase activity"/>
    <property type="evidence" value="ECO:0007669"/>
    <property type="project" value="UniProtKB-KW"/>
</dbReference>
<keyword evidence="5" id="KW-1185">Reference proteome</keyword>
<dbReference type="PANTHER" id="PTHR43046:SF2">
    <property type="entry name" value="8-OXO-DGTP DIPHOSPHATASE-RELATED"/>
    <property type="match status" value="1"/>
</dbReference>
<evidence type="ECO:0000313" key="4">
    <source>
        <dbReference type="EMBL" id="QDL93474.1"/>
    </source>
</evidence>
<dbReference type="SUPFAM" id="SSF55811">
    <property type="entry name" value="Nudix"/>
    <property type="match status" value="1"/>
</dbReference>
<dbReference type="KEGG" id="ppru:FDP22_17810"/>
<gene>
    <name evidence="4" type="ORF">FDP22_17810</name>
</gene>
<reference evidence="4 5" key="1">
    <citation type="submission" date="2019-06" db="EMBL/GenBank/DDBJ databases">
        <title>Genome sequence of Rhodobacteraceae bacterium D4M1.</title>
        <authorList>
            <person name="Cao J."/>
        </authorList>
    </citation>
    <scope>NUCLEOTIDE SEQUENCE [LARGE SCALE GENOMIC DNA]</scope>
    <source>
        <strain evidence="4 5">D4M1</strain>
    </source>
</reference>